<evidence type="ECO:0000256" key="13">
    <source>
        <dbReference type="ARBA" id="ARBA00023170"/>
    </source>
</evidence>
<dbReference type="SUPFAM" id="SSF52200">
    <property type="entry name" value="Toll/Interleukin receptor TIR domain"/>
    <property type="match status" value="1"/>
</dbReference>
<dbReference type="GO" id="GO:0009653">
    <property type="term" value="P:anatomical structure morphogenesis"/>
    <property type="evidence" value="ECO:0007669"/>
    <property type="project" value="UniProtKB-ARBA"/>
</dbReference>
<name>A0A1S4JZS0_CULQU</name>
<keyword evidence="8" id="KW-0677">Repeat</keyword>
<feature type="domain" description="TIR" evidence="16">
    <location>
        <begin position="466"/>
        <end position="608"/>
    </location>
</feature>
<dbReference type="PROSITE" id="PS51450">
    <property type="entry name" value="LRR"/>
    <property type="match status" value="3"/>
</dbReference>
<sequence>MNTRYPKQRVRTRERARTQERMNRNRSESGRRNSSRTSPPSSRTGHDSVQSRESSCRVRSRLAFGLPPPPSAASHLYVPEPPKIIDMDSFKIFLLLTAVIAVTAARSTLMSRMDIAPKGCKWQRVIDENAEDENTVTTVLSCKLKTIGGTDTLMRNLSSYQIERINSLKLECSDILFFESSLEANQHSGAFLGSLKRLRDLKIEYCKIKYVPSMVLSTLRDLRSLSLRTHNTDWSAMNLEFHPESFRGLTELKRLDLADNNIWSLPTDVFCPLFSLRQLNLTKNRLTDLSQLGFSDWGNGPTAPGKACNTGLEVLDLSHNDILALPDNGLSSLRSLNVLLLQDNLLTSLADRAFVGLGSLKVVNMSSNKLVALPPELFQSPRELRQIYLQNNSLSVLAPGLLEGLDRLEILDLSHNELTSEWINRDTFAGPQTPSRAGNQLQQPSSKIDRHVFRELVQPAGPQPVKQPSSKPSAETRPAIWRTLFVGRLLGAELQHYGYSVCLHHRDVHSNTFLSDSLQSAADASKKMILVVSMNFLQNEWSQPQFRVALQSVIENIRPAYRRHKIVIVLTAPVELVAMDPIMNLLIRTCTVACWGERKFWDKLRYALPDVNKDRTPKKLGDITRSPNLRYTPAPTALDQWCKISHPGVAMPVAVPQSTPSQSTCNTEDESSSASSQHYEAPMSQSHYNMSRSSASLGHVYSTIPETPQMGRNGRAYFV</sequence>
<accession>A0A1S4JZS0</accession>
<evidence type="ECO:0000256" key="9">
    <source>
        <dbReference type="ARBA" id="ARBA00022989"/>
    </source>
</evidence>
<dbReference type="InterPro" id="IPR050333">
    <property type="entry name" value="SLRP"/>
</dbReference>
<keyword evidence="11 15" id="KW-0472">Membrane</keyword>
<evidence type="ECO:0000256" key="15">
    <source>
        <dbReference type="SAM" id="Phobius"/>
    </source>
</evidence>
<organism evidence="17 18">
    <name type="scientific">Culex quinquefasciatus</name>
    <name type="common">Southern house mosquito</name>
    <name type="synonym">Culex pungens</name>
    <dbReference type="NCBI Taxonomy" id="7176"/>
    <lineage>
        <taxon>Eukaryota</taxon>
        <taxon>Metazoa</taxon>
        <taxon>Ecdysozoa</taxon>
        <taxon>Arthropoda</taxon>
        <taxon>Hexapoda</taxon>
        <taxon>Insecta</taxon>
        <taxon>Pterygota</taxon>
        <taxon>Neoptera</taxon>
        <taxon>Endopterygota</taxon>
        <taxon>Diptera</taxon>
        <taxon>Nematocera</taxon>
        <taxon>Culicoidea</taxon>
        <taxon>Culicidae</taxon>
        <taxon>Culicinae</taxon>
        <taxon>Culicini</taxon>
        <taxon>Culex</taxon>
        <taxon>Culex</taxon>
    </lineage>
</organism>
<keyword evidence="7" id="KW-0732">Signal</keyword>
<dbReference type="InterPro" id="IPR000157">
    <property type="entry name" value="TIR_dom"/>
</dbReference>
<dbReference type="SMART" id="SM00369">
    <property type="entry name" value="LRR_TYP"/>
    <property type="match status" value="8"/>
</dbReference>
<dbReference type="GO" id="GO:0007165">
    <property type="term" value="P:signal transduction"/>
    <property type="evidence" value="ECO:0007669"/>
    <property type="project" value="InterPro"/>
</dbReference>
<dbReference type="FunFam" id="3.80.10.10:FF:000355">
    <property type="entry name" value="Toll-like receptor Tollo"/>
    <property type="match status" value="1"/>
</dbReference>
<evidence type="ECO:0000313" key="17">
    <source>
        <dbReference type="EnsemblMetazoa" id="CPIJ013149-PA"/>
    </source>
</evidence>
<evidence type="ECO:0000313" key="18">
    <source>
        <dbReference type="Proteomes" id="UP000002320"/>
    </source>
</evidence>
<keyword evidence="12" id="KW-1015">Disulfide bond</keyword>
<dbReference type="AlphaFoldDB" id="A0A1S4JZS0"/>
<dbReference type="InterPro" id="IPR001611">
    <property type="entry name" value="Leu-rich_rpt"/>
</dbReference>
<evidence type="ECO:0000256" key="8">
    <source>
        <dbReference type="ARBA" id="ARBA00022737"/>
    </source>
</evidence>
<evidence type="ECO:0000256" key="2">
    <source>
        <dbReference type="ARBA" id="ARBA00004479"/>
    </source>
</evidence>
<evidence type="ECO:0000259" key="16">
    <source>
        <dbReference type="PROSITE" id="PS50104"/>
    </source>
</evidence>
<comment type="subcellular location">
    <subcellularLocation>
        <location evidence="1">Cell membrane</location>
        <topology evidence="1">Single-pass membrane protein</topology>
    </subcellularLocation>
    <subcellularLocation>
        <location evidence="2">Membrane</location>
        <topology evidence="2">Single-pass type I membrane protein</topology>
    </subcellularLocation>
</comment>
<dbReference type="PANTHER" id="PTHR45712:SF22">
    <property type="entry name" value="INSULIN-LIKE GROWTH FACTOR-BINDING PROTEIN COMPLEX ACID LABILE SUBUNIT"/>
    <property type="match status" value="1"/>
</dbReference>
<dbReference type="PANTHER" id="PTHR45712">
    <property type="entry name" value="AGAP008170-PA"/>
    <property type="match status" value="1"/>
</dbReference>
<dbReference type="Pfam" id="PF00560">
    <property type="entry name" value="LRR_1"/>
    <property type="match status" value="1"/>
</dbReference>
<evidence type="ECO:0000256" key="11">
    <source>
        <dbReference type="ARBA" id="ARBA00023136"/>
    </source>
</evidence>
<dbReference type="GO" id="GO:0005886">
    <property type="term" value="C:plasma membrane"/>
    <property type="evidence" value="ECO:0007669"/>
    <property type="project" value="UniProtKB-SubCell"/>
</dbReference>
<feature type="transmembrane region" description="Helical" evidence="15">
    <location>
        <begin position="92"/>
        <end position="110"/>
    </location>
</feature>
<keyword evidence="18" id="KW-1185">Reference proteome</keyword>
<dbReference type="Pfam" id="PF01582">
    <property type="entry name" value="TIR"/>
    <property type="match status" value="1"/>
</dbReference>
<keyword evidence="10" id="KW-0520">NAD</keyword>
<reference evidence="17" key="1">
    <citation type="submission" date="2020-05" db="UniProtKB">
        <authorList>
            <consortium name="EnsemblMetazoa"/>
        </authorList>
    </citation>
    <scope>IDENTIFICATION</scope>
    <source>
        <strain evidence="17">JHB</strain>
    </source>
</reference>
<dbReference type="Pfam" id="PF13855">
    <property type="entry name" value="LRR_8"/>
    <property type="match status" value="2"/>
</dbReference>
<dbReference type="Proteomes" id="UP000002320">
    <property type="component" value="Unassembled WGS sequence"/>
</dbReference>
<evidence type="ECO:0000256" key="3">
    <source>
        <dbReference type="ARBA" id="ARBA00009634"/>
    </source>
</evidence>
<feature type="region of interest" description="Disordered" evidence="14">
    <location>
        <begin position="654"/>
        <end position="688"/>
    </location>
</feature>
<dbReference type="GO" id="GO:0048666">
    <property type="term" value="P:neuron development"/>
    <property type="evidence" value="ECO:0007669"/>
    <property type="project" value="UniProtKB-ARBA"/>
</dbReference>
<dbReference type="GO" id="GO:0010556">
    <property type="term" value="P:regulation of macromolecule biosynthetic process"/>
    <property type="evidence" value="ECO:0007669"/>
    <property type="project" value="UniProtKB-ARBA"/>
</dbReference>
<dbReference type="Gene3D" id="3.80.10.10">
    <property type="entry name" value="Ribonuclease Inhibitor"/>
    <property type="match status" value="2"/>
</dbReference>
<keyword evidence="5" id="KW-0433">Leucine-rich repeat</keyword>
<dbReference type="SUPFAM" id="SSF52058">
    <property type="entry name" value="L domain-like"/>
    <property type="match status" value="1"/>
</dbReference>
<evidence type="ECO:0000256" key="10">
    <source>
        <dbReference type="ARBA" id="ARBA00023027"/>
    </source>
</evidence>
<dbReference type="EnsemblMetazoa" id="CPIJ013149-RA">
    <property type="protein sequence ID" value="CPIJ013149-PA"/>
    <property type="gene ID" value="CPIJ013149"/>
</dbReference>
<dbReference type="PRINTS" id="PR00019">
    <property type="entry name" value="LEURICHRPT"/>
</dbReference>
<comment type="similarity">
    <text evidence="3">Belongs to the Toll-like receptor family.</text>
</comment>
<feature type="compositionally biased region" description="Basic and acidic residues" evidence="14">
    <location>
        <begin position="44"/>
        <end position="54"/>
    </location>
</feature>
<evidence type="ECO:0000256" key="7">
    <source>
        <dbReference type="ARBA" id="ARBA00022729"/>
    </source>
</evidence>
<evidence type="ECO:0000256" key="5">
    <source>
        <dbReference type="ARBA" id="ARBA00022614"/>
    </source>
</evidence>
<keyword evidence="6 15" id="KW-0812">Transmembrane</keyword>
<feature type="compositionally biased region" description="Basic residues" evidence="14">
    <location>
        <begin position="1"/>
        <end position="10"/>
    </location>
</feature>
<dbReference type="PROSITE" id="PS50104">
    <property type="entry name" value="TIR"/>
    <property type="match status" value="1"/>
</dbReference>
<keyword evidence="4" id="KW-1003">Cell membrane</keyword>
<evidence type="ECO:0000256" key="4">
    <source>
        <dbReference type="ARBA" id="ARBA00022475"/>
    </source>
</evidence>
<feature type="region of interest" description="Disordered" evidence="14">
    <location>
        <begin position="1"/>
        <end position="54"/>
    </location>
</feature>
<dbReference type="VEuPathDB" id="VectorBase:CQUJHB002909"/>
<evidence type="ECO:0000256" key="1">
    <source>
        <dbReference type="ARBA" id="ARBA00004162"/>
    </source>
</evidence>
<evidence type="ECO:0000256" key="6">
    <source>
        <dbReference type="ARBA" id="ARBA00022692"/>
    </source>
</evidence>
<proteinExistence type="inferred from homology"/>
<dbReference type="InterPro" id="IPR003591">
    <property type="entry name" value="Leu-rich_rpt_typical-subtyp"/>
</dbReference>
<feature type="compositionally biased region" description="Polar residues" evidence="14">
    <location>
        <begin position="656"/>
        <end position="688"/>
    </location>
</feature>
<dbReference type="HOGENOM" id="CLU_340175_0_0_1"/>
<evidence type="ECO:0000256" key="14">
    <source>
        <dbReference type="SAM" id="MobiDB-lite"/>
    </source>
</evidence>
<keyword evidence="13" id="KW-0675">Receptor</keyword>
<dbReference type="InterPro" id="IPR032675">
    <property type="entry name" value="LRR_dom_sf"/>
</dbReference>
<dbReference type="VEuPathDB" id="VectorBase:CQUJHB016958"/>
<feature type="compositionally biased region" description="Basic and acidic residues" evidence="14">
    <location>
        <begin position="11"/>
        <end position="31"/>
    </location>
</feature>
<keyword evidence="9 15" id="KW-1133">Transmembrane helix</keyword>
<dbReference type="Gene3D" id="3.40.50.10140">
    <property type="entry name" value="Toll/interleukin-1 receptor homology (TIR) domain"/>
    <property type="match status" value="1"/>
</dbReference>
<dbReference type="InterPro" id="IPR035897">
    <property type="entry name" value="Toll_tir_struct_dom_sf"/>
</dbReference>
<protein>
    <recommendedName>
        <fullName evidence="16">TIR domain-containing protein</fullName>
    </recommendedName>
</protein>
<dbReference type="GO" id="GO:0005615">
    <property type="term" value="C:extracellular space"/>
    <property type="evidence" value="ECO:0007669"/>
    <property type="project" value="TreeGrafter"/>
</dbReference>
<evidence type="ECO:0000256" key="12">
    <source>
        <dbReference type="ARBA" id="ARBA00023157"/>
    </source>
</evidence>